<evidence type="ECO:0000313" key="3">
    <source>
        <dbReference type="EMBL" id="SFA88001.1"/>
    </source>
</evidence>
<dbReference type="InterPro" id="IPR025672">
    <property type="entry name" value="Sigma_reg_C_dom"/>
</dbReference>
<feature type="domain" description="Sigma factor regulator C-terminal" evidence="2">
    <location>
        <begin position="179"/>
        <end position="337"/>
    </location>
</feature>
<keyword evidence="1" id="KW-0472">Membrane</keyword>
<protein>
    <submittedName>
        <fullName evidence="3">Sigma factor regulator C-terminal</fullName>
    </submittedName>
</protein>
<dbReference type="EMBL" id="FOJW01000003">
    <property type="protein sequence ID" value="SFA88001.1"/>
    <property type="molecule type" value="Genomic_DNA"/>
</dbReference>
<name>A0A1I0WH74_9BACI</name>
<evidence type="ECO:0000259" key="2">
    <source>
        <dbReference type="Pfam" id="PF13791"/>
    </source>
</evidence>
<dbReference type="Proteomes" id="UP000198642">
    <property type="component" value="Unassembled WGS sequence"/>
</dbReference>
<dbReference type="Pfam" id="PF13791">
    <property type="entry name" value="Sigma_reg_C"/>
    <property type="match status" value="1"/>
</dbReference>
<evidence type="ECO:0000256" key="1">
    <source>
        <dbReference type="SAM" id="Phobius"/>
    </source>
</evidence>
<evidence type="ECO:0000313" key="4">
    <source>
        <dbReference type="Proteomes" id="UP000198642"/>
    </source>
</evidence>
<sequence>MKKDHDSVLEDLKEDDQMKHDKKSARKMIWHTRLSIGFTVIRTLLLIFLLYILYMIPVEMYYDMTGKQAGFDRLVTTLVETRYPGVEVDNMHGRHAEINPILTQSTTLKLYRSVGEWKVAAGEVEAKKRLFGDVNLKLHFDEKYLGENMVPDFALPPEILDQESSDKVSGSTEQLKEQLAKIGDGHVVQAQFSVKEAMKPNQLLKKLSEYDVRVYQMPVYGGEMTDIRDISYSRSGQFTFVQPLLLKPQIIYDENNRHSSSVSYLSDVTIEESIDQFYQNVDWLIENGNYSGREIDQQRINYIRKHGMLVYGAVVSGPIREIEKLIDEELFHQFNLGGIEVWNWDNG</sequence>
<feature type="transmembrane region" description="Helical" evidence="1">
    <location>
        <begin position="34"/>
        <end position="56"/>
    </location>
</feature>
<keyword evidence="1" id="KW-1133">Transmembrane helix</keyword>
<keyword evidence="1" id="KW-0812">Transmembrane</keyword>
<keyword evidence="4" id="KW-1185">Reference proteome</keyword>
<reference evidence="3 4" key="1">
    <citation type="submission" date="2016-10" db="EMBL/GenBank/DDBJ databases">
        <authorList>
            <person name="de Groot N.N."/>
        </authorList>
    </citation>
    <scope>NUCLEOTIDE SEQUENCE [LARGE SCALE GENOMIC DNA]</scope>
    <source>
        <strain evidence="3 4">CGMCC 1.3702</strain>
    </source>
</reference>
<gene>
    <name evidence="3" type="ORF">SAMN04488072_10339</name>
</gene>
<dbReference type="RefSeq" id="WP_090234299.1">
    <property type="nucleotide sequence ID" value="NZ_FOJW01000003.1"/>
</dbReference>
<dbReference type="OrthoDB" id="2730366at2"/>
<accession>A0A1I0WH74</accession>
<dbReference type="AlphaFoldDB" id="A0A1I0WH74"/>
<proteinExistence type="predicted"/>
<organism evidence="3 4">
    <name type="scientific">Lentibacillus halodurans</name>
    <dbReference type="NCBI Taxonomy" id="237679"/>
    <lineage>
        <taxon>Bacteria</taxon>
        <taxon>Bacillati</taxon>
        <taxon>Bacillota</taxon>
        <taxon>Bacilli</taxon>
        <taxon>Bacillales</taxon>
        <taxon>Bacillaceae</taxon>
        <taxon>Lentibacillus</taxon>
    </lineage>
</organism>
<dbReference type="STRING" id="237679.SAMN04488072_10339"/>